<accession>A0A1A9B1V6</accession>
<protein>
    <submittedName>
        <fullName evidence="1">Uncharacterized protein</fullName>
    </submittedName>
</protein>
<dbReference type="EMBL" id="JAFNAA010000003">
    <property type="protein sequence ID" value="MBO1107505.1"/>
    <property type="molecule type" value="Genomic_DNA"/>
</dbReference>
<name>A0A1A9B1V6_PLESH</name>
<dbReference type="AlphaFoldDB" id="A0A1A9B1V6"/>
<dbReference type="Proteomes" id="UP000664658">
    <property type="component" value="Unassembled WGS sequence"/>
</dbReference>
<dbReference type="RefSeq" id="WP_047707427.1">
    <property type="nucleotide sequence ID" value="NZ_CP027852.1"/>
</dbReference>
<dbReference type="KEGG" id="pshi:SAMEA2665130_3053"/>
<evidence type="ECO:0000313" key="1">
    <source>
        <dbReference type="EMBL" id="MBO1107505.1"/>
    </source>
</evidence>
<gene>
    <name evidence="1" type="ORF">J2R62_04565</name>
</gene>
<proteinExistence type="predicted"/>
<reference evidence="1" key="1">
    <citation type="submission" date="2021-03" db="EMBL/GenBank/DDBJ databases">
        <title>Plesiomonas shigelloides zfcc0051, isolated from zebrafish feces.</title>
        <authorList>
            <person name="Vanderhoek Z."/>
            <person name="Gaulke C."/>
        </authorList>
    </citation>
    <scope>NUCLEOTIDE SEQUENCE</scope>
    <source>
        <strain evidence="1">Zfcc0051</strain>
    </source>
</reference>
<comment type="caution">
    <text evidence="1">The sequence shown here is derived from an EMBL/GenBank/DDBJ whole genome shotgun (WGS) entry which is preliminary data.</text>
</comment>
<organism evidence="1 2">
    <name type="scientific">Plesiomonas shigelloides</name>
    <name type="common">Aeromonas shigelloides</name>
    <dbReference type="NCBI Taxonomy" id="703"/>
    <lineage>
        <taxon>Bacteria</taxon>
        <taxon>Pseudomonadati</taxon>
        <taxon>Pseudomonadota</taxon>
        <taxon>Gammaproteobacteria</taxon>
        <taxon>Enterobacterales</taxon>
        <taxon>Enterobacteriaceae</taxon>
        <taxon>Plesiomonas</taxon>
    </lineage>
</organism>
<evidence type="ECO:0000313" key="2">
    <source>
        <dbReference type="Proteomes" id="UP000664658"/>
    </source>
</evidence>
<sequence length="89" mass="10587">MWRRFPLLSAKKQCLFFHFAFLLNMLALILTDAGLPLLIGCLITGYLALESWIRWRYVQPLREENRRLRHQLSQLQQNRAESSDSWPEA</sequence>